<sequence length="256" mass="29300">MKETVRLNGKRAIFFDVNQTLVQQGLSFEQCFAEVWDDYSARWAAEDRPKADLLWEQYITRWQQRKKGRTTFKQLDELQQQCLREAFEVLKIPASSGALRSFMQDIRRLQVSAKSMAPLTAKTLEELSRTYRLAIISNSPRSEVLMMLQRFGLESYFPEERVFTAQKPADKKPAPYLFKTALQTMQLAPRQALMVGNSWKHDVCGAVKAGLDAVWLHPGAAGPSAESGDKKISQQRLGKRKVYLIKQLDQLPQLFG</sequence>
<dbReference type="Proteomes" id="UP000028123">
    <property type="component" value="Unassembled WGS sequence"/>
</dbReference>
<proteinExistence type="predicted"/>
<comment type="caution">
    <text evidence="3">The sequence shown here is derived from an EMBL/GenBank/DDBJ whole genome shotgun (WGS) entry which is preliminary data.</text>
</comment>
<dbReference type="EMBL" id="JNVM01000010">
    <property type="protein sequence ID" value="KEQ25662.1"/>
    <property type="molecule type" value="Genomic_DNA"/>
</dbReference>
<accession>A0A081P4N9</accession>
<dbReference type="InterPro" id="IPR041492">
    <property type="entry name" value="HAD_2"/>
</dbReference>
<dbReference type="SUPFAM" id="SSF56784">
    <property type="entry name" value="HAD-like"/>
    <property type="match status" value="1"/>
</dbReference>
<dbReference type="InterPro" id="IPR023214">
    <property type="entry name" value="HAD_sf"/>
</dbReference>
<dbReference type="RefSeq" id="WP_036682108.1">
    <property type="nucleotide sequence ID" value="NZ_JNVM01000010.1"/>
</dbReference>
<dbReference type="InterPro" id="IPR036412">
    <property type="entry name" value="HAD-like_sf"/>
</dbReference>
<organism evidence="3 4">
    <name type="scientific">Paenibacillus tyrfis</name>
    <dbReference type="NCBI Taxonomy" id="1501230"/>
    <lineage>
        <taxon>Bacteria</taxon>
        <taxon>Bacillati</taxon>
        <taxon>Bacillota</taxon>
        <taxon>Bacilli</taxon>
        <taxon>Bacillales</taxon>
        <taxon>Paenibacillaceae</taxon>
        <taxon>Paenibacillus</taxon>
    </lineage>
</organism>
<keyword evidence="1" id="KW-0378">Hydrolase</keyword>
<reference evidence="3 4" key="1">
    <citation type="submission" date="2014-06" db="EMBL/GenBank/DDBJ databases">
        <title>Draft genome sequence of Paenibacillus sp. MSt1.</title>
        <authorList>
            <person name="Aw Y.K."/>
            <person name="Ong K.S."/>
            <person name="Gan H.M."/>
            <person name="Lee S.M."/>
        </authorList>
    </citation>
    <scope>NUCLEOTIDE SEQUENCE [LARGE SCALE GENOMIC DNA]</scope>
    <source>
        <strain evidence="3 4">MSt1</strain>
    </source>
</reference>
<keyword evidence="2" id="KW-0460">Magnesium</keyword>
<dbReference type="eggNOG" id="COG0637">
    <property type="taxonomic scope" value="Bacteria"/>
</dbReference>
<evidence type="ECO:0000313" key="4">
    <source>
        <dbReference type="Proteomes" id="UP000028123"/>
    </source>
</evidence>
<evidence type="ECO:0000256" key="2">
    <source>
        <dbReference type="ARBA" id="ARBA00022842"/>
    </source>
</evidence>
<name>A0A081P4N9_9BACL</name>
<dbReference type="SFLD" id="SFLDS00003">
    <property type="entry name" value="Haloacid_Dehalogenase"/>
    <property type="match status" value="1"/>
</dbReference>
<dbReference type="Gene3D" id="3.40.50.1000">
    <property type="entry name" value="HAD superfamily/HAD-like"/>
    <property type="match status" value="1"/>
</dbReference>
<dbReference type="AlphaFoldDB" id="A0A081P4N9"/>
<keyword evidence="4" id="KW-1185">Reference proteome</keyword>
<dbReference type="GO" id="GO:0016787">
    <property type="term" value="F:hydrolase activity"/>
    <property type="evidence" value="ECO:0007669"/>
    <property type="project" value="UniProtKB-KW"/>
</dbReference>
<gene>
    <name evidence="3" type="ORF">ET33_02805</name>
</gene>
<protein>
    <submittedName>
        <fullName evidence="3">Haloacid dehalogenase</fullName>
    </submittedName>
</protein>
<dbReference type="Pfam" id="PF13419">
    <property type="entry name" value="HAD_2"/>
    <property type="match status" value="1"/>
</dbReference>
<dbReference type="OrthoDB" id="25198at2"/>
<evidence type="ECO:0000256" key="1">
    <source>
        <dbReference type="ARBA" id="ARBA00022801"/>
    </source>
</evidence>
<evidence type="ECO:0000313" key="3">
    <source>
        <dbReference type="EMBL" id="KEQ25662.1"/>
    </source>
</evidence>
<dbReference type="SFLD" id="SFLDG01129">
    <property type="entry name" value="C1.5:_HAD__Beta-PGM__Phosphata"/>
    <property type="match status" value="1"/>
</dbReference>
<dbReference type="InterPro" id="IPR051400">
    <property type="entry name" value="HAD-like_hydrolase"/>
</dbReference>
<dbReference type="PANTHER" id="PTHR46470">
    <property type="entry name" value="N-ACYLNEURAMINATE-9-PHOSPHATASE"/>
    <property type="match status" value="1"/>
</dbReference>
<dbReference type="Gene3D" id="1.20.120.710">
    <property type="entry name" value="Haloacid dehalogenase hydrolase-like domain"/>
    <property type="match status" value="1"/>
</dbReference>